<evidence type="ECO:0000313" key="1">
    <source>
        <dbReference type="EMBL" id="GEP96989.1"/>
    </source>
</evidence>
<accession>A0A512RMT4</accession>
<organism evidence="1 2">
    <name type="scientific">Chitinophaga cymbidii</name>
    <dbReference type="NCBI Taxonomy" id="1096750"/>
    <lineage>
        <taxon>Bacteria</taxon>
        <taxon>Pseudomonadati</taxon>
        <taxon>Bacteroidota</taxon>
        <taxon>Chitinophagia</taxon>
        <taxon>Chitinophagales</taxon>
        <taxon>Chitinophagaceae</taxon>
        <taxon>Chitinophaga</taxon>
    </lineage>
</organism>
<proteinExistence type="predicted"/>
<name>A0A512RMT4_9BACT</name>
<dbReference type="EMBL" id="BKAU01000004">
    <property type="protein sequence ID" value="GEP96989.1"/>
    <property type="molecule type" value="Genomic_DNA"/>
</dbReference>
<dbReference type="Proteomes" id="UP000321436">
    <property type="component" value="Unassembled WGS sequence"/>
</dbReference>
<reference evidence="1 2" key="1">
    <citation type="submission" date="2019-07" db="EMBL/GenBank/DDBJ databases">
        <title>Whole genome shotgun sequence of Chitinophaga cymbidii NBRC 109752.</title>
        <authorList>
            <person name="Hosoyama A."/>
            <person name="Uohara A."/>
            <person name="Ohji S."/>
            <person name="Ichikawa N."/>
        </authorList>
    </citation>
    <scope>NUCLEOTIDE SEQUENCE [LARGE SCALE GENOMIC DNA]</scope>
    <source>
        <strain evidence="1 2">NBRC 109752</strain>
    </source>
</reference>
<dbReference type="AlphaFoldDB" id="A0A512RMT4"/>
<protein>
    <submittedName>
        <fullName evidence="1">Uncharacterized protein</fullName>
    </submittedName>
</protein>
<comment type="caution">
    <text evidence="1">The sequence shown here is derived from an EMBL/GenBank/DDBJ whole genome shotgun (WGS) entry which is preliminary data.</text>
</comment>
<sequence>MTMTTEQYLINITYAGKVLQLPVRIIHEGFFYKICVDIDGTEVSFARDDHNGLRPMNHQKDFEPQFLYLVGKAIQQQRLAYN</sequence>
<keyword evidence="2" id="KW-1185">Reference proteome</keyword>
<evidence type="ECO:0000313" key="2">
    <source>
        <dbReference type="Proteomes" id="UP000321436"/>
    </source>
</evidence>
<gene>
    <name evidence="1" type="ORF">CCY01nite_32490</name>
</gene>